<dbReference type="FunFam" id="3.30.70.360:FF:000001">
    <property type="entry name" value="N-acetyldiaminopimelate deacetylase"/>
    <property type="match status" value="1"/>
</dbReference>
<keyword evidence="2" id="KW-0464">Manganese</keyword>
<evidence type="ECO:0000256" key="1">
    <source>
        <dbReference type="ARBA" id="ARBA00022801"/>
    </source>
</evidence>
<dbReference type="InterPro" id="IPR002933">
    <property type="entry name" value="Peptidase_M20"/>
</dbReference>
<feature type="binding site" evidence="2">
    <location>
        <position position="108"/>
    </location>
    <ligand>
        <name>Mn(2+)</name>
        <dbReference type="ChEBI" id="CHEBI:29035"/>
        <label>2</label>
    </ligand>
</feature>
<protein>
    <submittedName>
        <fullName evidence="4">Hippurate hydrolase</fullName>
    </submittedName>
</protein>
<dbReference type="AlphaFoldDB" id="A0A9W6VEX5"/>
<name>A0A9W6VEX5_9PSEU</name>
<dbReference type="InterPro" id="IPR036264">
    <property type="entry name" value="Bact_exopeptidase_dim_dom"/>
</dbReference>
<reference evidence="4" key="1">
    <citation type="submission" date="2023-03" db="EMBL/GenBank/DDBJ databases">
        <title>Amycolatopsis taiwanensis NBRC 103393.</title>
        <authorList>
            <person name="Ichikawa N."/>
            <person name="Sato H."/>
            <person name="Tonouchi N."/>
        </authorList>
    </citation>
    <scope>NUCLEOTIDE SEQUENCE</scope>
    <source>
        <strain evidence="4">NBRC 103393</strain>
    </source>
</reference>
<gene>
    <name evidence="4" type="primary">hipO</name>
    <name evidence="4" type="ORF">Atai01_55670</name>
</gene>
<sequence>MPESAPILSDSSALLPELVALRRSLHTHPEAGFALPRTQRTVLTALAGLDLEVTPGPHDFTSIVAVLRGTRPGPSVVLRADMDALRVTEETGLPFASQERGVMHACGHDLHTSALVGAAKLLNARRSELEGSVVFMFEPGEEAGGGAQRMIEEGLLSAAGERVEAAYGIHVLPGRAGVFSTRAGAVMAGASSLTVRVIGRSGHGSRPHQAVDPVPAAAQIISALHTFVTRRFPVFDPVVLSVTKMQASEIINAIPDEATLGVTIRALSKESVEILSRELPALADGIASAYGCRAESEFQAVYPVTVNDAKAATHTLNVLGDLFGADRAIALEDPVMASESFSYVLSEVPGAFVFLGTTPEGTEPDAAEMNHSPRAVFDDSVLGDQAAALAALALSHVGATSAPQADGA</sequence>
<feature type="binding site" evidence="2">
    <location>
        <position position="371"/>
    </location>
    <ligand>
        <name>Mn(2+)</name>
        <dbReference type="ChEBI" id="CHEBI:29035"/>
        <label>2</label>
    </ligand>
</feature>
<dbReference type="PIRSF" id="PIRSF005962">
    <property type="entry name" value="Pept_M20D_amidohydro"/>
    <property type="match status" value="1"/>
</dbReference>
<feature type="binding site" evidence="2">
    <location>
        <position position="142"/>
    </location>
    <ligand>
        <name>Mn(2+)</name>
        <dbReference type="ChEBI" id="CHEBI:29035"/>
        <label>2</label>
    </ligand>
</feature>
<feature type="domain" description="Peptidase M20 dimerisation" evidence="3">
    <location>
        <begin position="189"/>
        <end position="283"/>
    </location>
</feature>
<evidence type="ECO:0000313" key="4">
    <source>
        <dbReference type="EMBL" id="GLY68948.1"/>
    </source>
</evidence>
<dbReference type="Gene3D" id="3.30.70.360">
    <property type="match status" value="1"/>
</dbReference>
<keyword evidence="1 4" id="KW-0378">Hydrolase</keyword>
<dbReference type="GO" id="GO:0050118">
    <property type="term" value="F:N-acetyldiaminopimelate deacetylase activity"/>
    <property type="evidence" value="ECO:0007669"/>
    <property type="project" value="UniProtKB-ARBA"/>
</dbReference>
<dbReference type="Proteomes" id="UP001165136">
    <property type="component" value="Unassembled WGS sequence"/>
</dbReference>
<evidence type="ECO:0000259" key="3">
    <source>
        <dbReference type="Pfam" id="PF07687"/>
    </source>
</evidence>
<dbReference type="GO" id="GO:0046872">
    <property type="term" value="F:metal ion binding"/>
    <property type="evidence" value="ECO:0007669"/>
    <property type="project" value="UniProtKB-KW"/>
</dbReference>
<dbReference type="SUPFAM" id="SSF53187">
    <property type="entry name" value="Zn-dependent exopeptidases"/>
    <property type="match status" value="1"/>
</dbReference>
<organism evidence="4 5">
    <name type="scientific">Amycolatopsis taiwanensis</name>
    <dbReference type="NCBI Taxonomy" id="342230"/>
    <lineage>
        <taxon>Bacteria</taxon>
        <taxon>Bacillati</taxon>
        <taxon>Actinomycetota</taxon>
        <taxon>Actinomycetes</taxon>
        <taxon>Pseudonocardiales</taxon>
        <taxon>Pseudonocardiaceae</taxon>
        <taxon>Amycolatopsis</taxon>
    </lineage>
</organism>
<dbReference type="Pfam" id="PF07687">
    <property type="entry name" value="M20_dimer"/>
    <property type="match status" value="1"/>
</dbReference>
<dbReference type="NCBIfam" id="TIGR01891">
    <property type="entry name" value="amidohydrolases"/>
    <property type="match status" value="1"/>
</dbReference>
<dbReference type="InterPro" id="IPR011650">
    <property type="entry name" value="Peptidase_M20_dimer"/>
</dbReference>
<accession>A0A9W6VEX5</accession>
<dbReference type="PANTHER" id="PTHR11014:SF63">
    <property type="entry name" value="METALLOPEPTIDASE, PUTATIVE (AFU_ORTHOLOGUE AFUA_6G09600)-RELATED"/>
    <property type="match status" value="1"/>
</dbReference>
<dbReference type="CDD" id="cd03886">
    <property type="entry name" value="M20_Acy1"/>
    <property type="match status" value="1"/>
</dbReference>
<dbReference type="RefSeq" id="WP_285488709.1">
    <property type="nucleotide sequence ID" value="NZ_BSTI01000014.1"/>
</dbReference>
<comment type="cofactor">
    <cofactor evidence="2">
        <name>Mn(2+)</name>
        <dbReference type="ChEBI" id="CHEBI:29035"/>
    </cofactor>
    <text evidence="2">The Mn(2+) ion enhances activity.</text>
</comment>
<evidence type="ECO:0000313" key="5">
    <source>
        <dbReference type="Proteomes" id="UP001165136"/>
    </source>
</evidence>
<dbReference type="PANTHER" id="PTHR11014">
    <property type="entry name" value="PEPTIDASE M20 FAMILY MEMBER"/>
    <property type="match status" value="1"/>
</dbReference>
<dbReference type="EMBL" id="BSTI01000014">
    <property type="protein sequence ID" value="GLY68948.1"/>
    <property type="molecule type" value="Genomic_DNA"/>
</dbReference>
<evidence type="ECO:0000256" key="2">
    <source>
        <dbReference type="PIRSR" id="PIRSR005962-1"/>
    </source>
</evidence>
<feature type="binding site" evidence="2">
    <location>
        <position position="106"/>
    </location>
    <ligand>
        <name>Mn(2+)</name>
        <dbReference type="ChEBI" id="CHEBI:29035"/>
        <label>2</label>
    </ligand>
</feature>
<proteinExistence type="predicted"/>
<dbReference type="GO" id="GO:0019877">
    <property type="term" value="P:diaminopimelate biosynthetic process"/>
    <property type="evidence" value="ECO:0007669"/>
    <property type="project" value="UniProtKB-ARBA"/>
</dbReference>
<dbReference type="SUPFAM" id="SSF55031">
    <property type="entry name" value="Bacterial exopeptidase dimerisation domain"/>
    <property type="match status" value="1"/>
</dbReference>
<dbReference type="InterPro" id="IPR017439">
    <property type="entry name" value="Amidohydrolase"/>
</dbReference>
<keyword evidence="5" id="KW-1185">Reference proteome</keyword>
<dbReference type="Gene3D" id="3.40.630.10">
    <property type="entry name" value="Zn peptidases"/>
    <property type="match status" value="1"/>
</dbReference>
<comment type="caution">
    <text evidence="4">The sequence shown here is derived from an EMBL/GenBank/DDBJ whole genome shotgun (WGS) entry which is preliminary data.</text>
</comment>
<keyword evidence="2" id="KW-0479">Metal-binding</keyword>
<feature type="binding site" evidence="2">
    <location>
        <position position="170"/>
    </location>
    <ligand>
        <name>Mn(2+)</name>
        <dbReference type="ChEBI" id="CHEBI:29035"/>
        <label>2</label>
    </ligand>
</feature>
<dbReference type="Pfam" id="PF01546">
    <property type="entry name" value="Peptidase_M20"/>
    <property type="match status" value="1"/>
</dbReference>